<protein>
    <submittedName>
        <fullName evidence="1">Uncharacterized protein</fullName>
    </submittedName>
</protein>
<evidence type="ECO:0000313" key="1">
    <source>
        <dbReference type="EnsemblProtists" id="HpaP814141"/>
    </source>
</evidence>
<dbReference type="VEuPathDB" id="FungiDB:HpaG814141"/>
<reference evidence="1" key="2">
    <citation type="submission" date="2015-06" db="UniProtKB">
        <authorList>
            <consortium name="EnsemblProtists"/>
        </authorList>
    </citation>
    <scope>IDENTIFICATION</scope>
    <source>
        <strain evidence="1">Emoy2</strain>
    </source>
</reference>
<keyword evidence="2" id="KW-1185">Reference proteome</keyword>
<dbReference type="InParanoid" id="M4C4X1"/>
<organism evidence="1 2">
    <name type="scientific">Hyaloperonospora arabidopsidis (strain Emoy2)</name>
    <name type="common">Downy mildew agent</name>
    <name type="synonym">Peronospora arabidopsidis</name>
    <dbReference type="NCBI Taxonomy" id="559515"/>
    <lineage>
        <taxon>Eukaryota</taxon>
        <taxon>Sar</taxon>
        <taxon>Stramenopiles</taxon>
        <taxon>Oomycota</taxon>
        <taxon>Peronosporomycetes</taxon>
        <taxon>Peronosporales</taxon>
        <taxon>Peronosporaceae</taxon>
        <taxon>Hyaloperonospora</taxon>
    </lineage>
</organism>
<proteinExistence type="predicted"/>
<dbReference type="HOGENOM" id="CLU_2908864_0_0_1"/>
<sequence>MGDHIRHPSPGPFAKKGVGKAKFTTYTRRGEPQRELILTYEPFHRLIRWLPCLCAEAKYKYI</sequence>
<reference evidence="2" key="1">
    <citation type="journal article" date="2010" name="Science">
        <title>Signatures of adaptation to obligate biotrophy in the Hyaloperonospora arabidopsidis genome.</title>
        <authorList>
            <person name="Baxter L."/>
            <person name="Tripathy S."/>
            <person name="Ishaque N."/>
            <person name="Boot N."/>
            <person name="Cabral A."/>
            <person name="Kemen E."/>
            <person name="Thines M."/>
            <person name="Ah-Fong A."/>
            <person name="Anderson R."/>
            <person name="Badejoko W."/>
            <person name="Bittner-Eddy P."/>
            <person name="Boore J.L."/>
            <person name="Chibucos M.C."/>
            <person name="Coates M."/>
            <person name="Dehal P."/>
            <person name="Delehaunty K."/>
            <person name="Dong S."/>
            <person name="Downton P."/>
            <person name="Dumas B."/>
            <person name="Fabro G."/>
            <person name="Fronick C."/>
            <person name="Fuerstenberg S.I."/>
            <person name="Fulton L."/>
            <person name="Gaulin E."/>
            <person name="Govers F."/>
            <person name="Hughes L."/>
            <person name="Humphray S."/>
            <person name="Jiang R.H."/>
            <person name="Judelson H."/>
            <person name="Kamoun S."/>
            <person name="Kyung K."/>
            <person name="Meijer H."/>
            <person name="Minx P."/>
            <person name="Morris P."/>
            <person name="Nelson J."/>
            <person name="Phuntumart V."/>
            <person name="Qutob D."/>
            <person name="Rehmany A."/>
            <person name="Rougon-Cardoso A."/>
            <person name="Ryden P."/>
            <person name="Torto-Alalibo T."/>
            <person name="Studholme D."/>
            <person name="Wang Y."/>
            <person name="Win J."/>
            <person name="Wood J."/>
            <person name="Clifton S.W."/>
            <person name="Rogers J."/>
            <person name="Van den Ackerveken G."/>
            <person name="Jones J.D."/>
            <person name="McDowell J.M."/>
            <person name="Beynon J."/>
            <person name="Tyler B.M."/>
        </authorList>
    </citation>
    <scope>NUCLEOTIDE SEQUENCE [LARGE SCALE GENOMIC DNA]</scope>
    <source>
        <strain evidence="2">Emoy2</strain>
    </source>
</reference>
<evidence type="ECO:0000313" key="2">
    <source>
        <dbReference type="Proteomes" id="UP000011713"/>
    </source>
</evidence>
<dbReference type="Proteomes" id="UP000011713">
    <property type="component" value="Unassembled WGS sequence"/>
</dbReference>
<dbReference type="EMBL" id="JH598266">
    <property type="status" value="NOT_ANNOTATED_CDS"/>
    <property type="molecule type" value="Genomic_DNA"/>
</dbReference>
<dbReference type="EnsemblProtists" id="HpaT814141">
    <property type="protein sequence ID" value="HpaP814141"/>
    <property type="gene ID" value="HpaG814141"/>
</dbReference>
<dbReference type="AlphaFoldDB" id="M4C4X1"/>
<name>M4C4X1_HYAAE</name>
<accession>M4C4X1</accession>